<evidence type="ECO:0000256" key="2">
    <source>
        <dbReference type="ARBA" id="ARBA00004429"/>
    </source>
</evidence>
<dbReference type="InterPro" id="IPR035965">
    <property type="entry name" value="PAS-like_dom_sf"/>
</dbReference>
<accession>A0A6J6BVX5</accession>
<dbReference type="SUPFAM" id="SSF52172">
    <property type="entry name" value="CheY-like"/>
    <property type="match status" value="1"/>
</dbReference>
<dbReference type="EC" id="2.7.13.3" evidence="3"/>
<dbReference type="CDD" id="cd17546">
    <property type="entry name" value="REC_hyHK_CKI1_RcsC-like"/>
    <property type="match status" value="1"/>
</dbReference>
<dbReference type="SUPFAM" id="SSF47384">
    <property type="entry name" value="Homodimeric domain of signal transducing histidine kinase"/>
    <property type="match status" value="1"/>
</dbReference>
<dbReference type="SUPFAM" id="SSF55874">
    <property type="entry name" value="ATPase domain of HSP90 chaperone/DNA topoisomerase II/histidine kinase"/>
    <property type="match status" value="1"/>
</dbReference>
<proteinExistence type="predicted"/>
<dbReference type="InterPro" id="IPR036641">
    <property type="entry name" value="HPT_dom_sf"/>
</dbReference>
<keyword evidence="4" id="KW-1003">Cell membrane</keyword>
<evidence type="ECO:0000256" key="10">
    <source>
        <dbReference type="ARBA" id="ARBA00022840"/>
    </source>
</evidence>
<dbReference type="AlphaFoldDB" id="A0A6J6BVX5"/>
<reference evidence="17" key="1">
    <citation type="submission" date="2020-05" db="EMBL/GenBank/DDBJ databases">
        <authorList>
            <person name="Chiriac C."/>
            <person name="Salcher M."/>
            <person name="Ghai R."/>
            <person name="Kavagutti S V."/>
        </authorList>
    </citation>
    <scope>NUCLEOTIDE SEQUENCE</scope>
</reference>
<dbReference type="InterPro" id="IPR013655">
    <property type="entry name" value="PAS_fold_3"/>
</dbReference>
<dbReference type="EMBL" id="CAEZSF010000102">
    <property type="protein sequence ID" value="CAB4542433.1"/>
    <property type="molecule type" value="Genomic_DNA"/>
</dbReference>
<evidence type="ECO:0000259" key="16">
    <source>
        <dbReference type="PROSITE" id="PS50894"/>
    </source>
</evidence>
<dbReference type="GO" id="GO:0000155">
    <property type="term" value="F:phosphorelay sensor kinase activity"/>
    <property type="evidence" value="ECO:0007669"/>
    <property type="project" value="InterPro"/>
</dbReference>
<gene>
    <name evidence="17" type="ORF">UFOPK1358_01103</name>
</gene>
<dbReference type="Gene3D" id="3.30.450.20">
    <property type="entry name" value="PAS domain"/>
    <property type="match status" value="1"/>
</dbReference>
<dbReference type="Gene3D" id="1.20.120.160">
    <property type="entry name" value="HPT domain"/>
    <property type="match status" value="1"/>
</dbReference>
<keyword evidence="5" id="KW-0997">Cell inner membrane</keyword>
<evidence type="ECO:0000256" key="3">
    <source>
        <dbReference type="ARBA" id="ARBA00012438"/>
    </source>
</evidence>
<dbReference type="SUPFAM" id="SSF47226">
    <property type="entry name" value="Histidine-containing phosphotransfer domain, HPT domain"/>
    <property type="match status" value="1"/>
</dbReference>
<dbReference type="PRINTS" id="PR00344">
    <property type="entry name" value="BCTRLSENSOR"/>
</dbReference>
<keyword evidence="7" id="KW-0808">Transferase</keyword>
<dbReference type="InterPro" id="IPR001789">
    <property type="entry name" value="Sig_transdc_resp-reg_receiver"/>
</dbReference>
<dbReference type="CDD" id="cd16922">
    <property type="entry name" value="HATPase_EvgS-ArcB-TorS-like"/>
    <property type="match status" value="1"/>
</dbReference>
<protein>
    <recommendedName>
        <fullName evidence="3">histidine kinase</fullName>
        <ecNumber evidence="3">2.7.13.3</ecNumber>
    </recommendedName>
</protein>
<dbReference type="CDD" id="cd00082">
    <property type="entry name" value="HisKA"/>
    <property type="match status" value="1"/>
</dbReference>
<dbReference type="InterPro" id="IPR036097">
    <property type="entry name" value="HisK_dim/P_sf"/>
</dbReference>
<sequence length="682" mass="73453">MLCGLPLGLRHGVATDVLLKLIMDSQQIPQDPSPDEAVVARSVQMQAADHSLLDKLLSNISDTVSVVDEAGSLRYVSGQGHQSLGYSTLEWSRMQVFDLVHPEDRPRALEMAGKVLSAPSAAFADEFRMRSSSGNFEDLEVSAINMLADPDVRGVVVTSRNVTERNRAAAELELARDRAVEAADARLRFVATVSHELRSPLHTIVGIEEMLTLRLSDAVALGLVERISEQTDLIVRLIDGLLDLSRAQGGAIEPSFDAFDPRELAQEVVQLCLRSHPERTPDGSQHLAPTVEVKVACSSAVPQRVLLDRFYLRQVLTNLVGNALKFTSHGEVTIGIDLEADRLIFTVSDTGTGIEQRDLPHVFEPFRQVGSTSRDGGFGLGLSICKQLVDVMGGTLSAESQLGAGSQFRCNLPFVADRRSAVRESESVVDQAEVLAAGRAEIPTVLIADDSAVNRLLLKEQLAYLGCHCIEASGGTAALERLDGSVDLIVMDWRMPGMDGLEATRRIRARGWTGPIVGLTASVMESEKVDCLAAGMDEVVSKPARLGAIAELVDRWLGSTNMASTDRPDTAAAQDSLAAELGEAAALQLIQVFLEELPMRMNKLCEALGTDPTVVQREAHALRSTLELMGAESLAETCHRLEESPRLGIVTVEALRAQSAAVVVNLKERESALSLAITGGSL</sequence>
<dbReference type="SMART" id="SM00091">
    <property type="entry name" value="PAS"/>
    <property type="match status" value="1"/>
</dbReference>
<dbReference type="Gene3D" id="3.40.50.2300">
    <property type="match status" value="1"/>
</dbReference>
<dbReference type="SUPFAM" id="SSF55785">
    <property type="entry name" value="PYP-like sensor domain (PAS domain)"/>
    <property type="match status" value="1"/>
</dbReference>
<comment type="catalytic activity">
    <reaction evidence="1">
        <text>ATP + protein L-histidine = ADP + protein N-phospho-L-histidine.</text>
        <dbReference type="EC" id="2.7.13.3"/>
    </reaction>
</comment>
<dbReference type="InterPro" id="IPR004358">
    <property type="entry name" value="Sig_transdc_His_kin-like_C"/>
</dbReference>
<dbReference type="SMART" id="SM00388">
    <property type="entry name" value="HisKA"/>
    <property type="match status" value="1"/>
</dbReference>
<dbReference type="PROSITE" id="PS50894">
    <property type="entry name" value="HPT"/>
    <property type="match status" value="1"/>
</dbReference>
<dbReference type="Pfam" id="PF00072">
    <property type="entry name" value="Response_reg"/>
    <property type="match status" value="1"/>
</dbReference>
<evidence type="ECO:0000256" key="4">
    <source>
        <dbReference type="ARBA" id="ARBA00022475"/>
    </source>
</evidence>
<keyword evidence="6" id="KW-0597">Phosphoprotein</keyword>
<keyword evidence="10" id="KW-0547">Nucleotide-binding</keyword>
<dbReference type="Pfam" id="PF08447">
    <property type="entry name" value="PAS_3"/>
    <property type="match status" value="1"/>
</dbReference>
<evidence type="ECO:0000256" key="12">
    <source>
        <dbReference type="ARBA" id="ARBA00023136"/>
    </source>
</evidence>
<dbReference type="NCBIfam" id="TIGR00229">
    <property type="entry name" value="sensory_box"/>
    <property type="match status" value="1"/>
</dbReference>
<feature type="domain" description="Histidine kinase" evidence="13">
    <location>
        <begin position="192"/>
        <end position="416"/>
    </location>
</feature>
<dbReference type="InterPro" id="IPR003661">
    <property type="entry name" value="HisK_dim/P_dom"/>
</dbReference>
<dbReference type="SMART" id="SM00387">
    <property type="entry name" value="HATPase_c"/>
    <property type="match status" value="1"/>
</dbReference>
<evidence type="ECO:0000256" key="9">
    <source>
        <dbReference type="ARBA" id="ARBA00022777"/>
    </source>
</evidence>
<evidence type="ECO:0000259" key="14">
    <source>
        <dbReference type="PROSITE" id="PS50110"/>
    </source>
</evidence>
<dbReference type="PROSITE" id="PS50110">
    <property type="entry name" value="RESPONSE_REGULATORY"/>
    <property type="match status" value="1"/>
</dbReference>
<dbReference type="InterPro" id="IPR000014">
    <property type="entry name" value="PAS"/>
</dbReference>
<keyword evidence="8" id="KW-0812">Transmembrane</keyword>
<evidence type="ECO:0000259" key="13">
    <source>
        <dbReference type="PROSITE" id="PS50109"/>
    </source>
</evidence>
<dbReference type="InterPro" id="IPR003594">
    <property type="entry name" value="HATPase_dom"/>
</dbReference>
<feature type="domain" description="Response regulatory" evidence="14">
    <location>
        <begin position="444"/>
        <end position="557"/>
    </location>
</feature>
<dbReference type="InterPro" id="IPR011006">
    <property type="entry name" value="CheY-like_superfamily"/>
</dbReference>
<evidence type="ECO:0000256" key="7">
    <source>
        <dbReference type="ARBA" id="ARBA00022679"/>
    </source>
</evidence>
<dbReference type="Pfam" id="PF02518">
    <property type="entry name" value="HATPase_c"/>
    <property type="match status" value="1"/>
</dbReference>
<dbReference type="PROSITE" id="PS50109">
    <property type="entry name" value="HIS_KIN"/>
    <property type="match status" value="1"/>
</dbReference>
<comment type="subcellular location">
    <subcellularLocation>
        <location evidence="2">Cell inner membrane</location>
        <topology evidence="2">Multi-pass membrane protein</topology>
    </subcellularLocation>
</comment>
<feature type="domain" description="PAS" evidence="15">
    <location>
        <begin position="49"/>
        <end position="119"/>
    </location>
</feature>
<dbReference type="PROSITE" id="PS50112">
    <property type="entry name" value="PAS"/>
    <property type="match status" value="1"/>
</dbReference>
<dbReference type="Pfam" id="PF01627">
    <property type="entry name" value="Hpt"/>
    <property type="match status" value="1"/>
</dbReference>
<dbReference type="Pfam" id="PF00512">
    <property type="entry name" value="HisKA"/>
    <property type="match status" value="1"/>
</dbReference>
<dbReference type="CDD" id="cd00130">
    <property type="entry name" value="PAS"/>
    <property type="match status" value="1"/>
</dbReference>
<organism evidence="17">
    <name type="scientific">freshwater metagenome</name>
    <dbReference type="NCBI Taxonomy" id="449393"/>
    <lineage>
        <taxon>unclassified sequences</taxon>
        <taxon>metagenomes</taxon>
        <taxon>ecological metagenomes</taxon>
    </lineage>
</organism>
<dbReference type="SMART" id="SM00448">
    <property type="entry name" value="REC"/>
    <property type="match status" value="1"/>
</dbReference>
<dbReference type="GO" id="GO:0009927">
    <property type="term" value="F:histidine phosphotransfer kinase activity"/>
    <property type="evidence" value="ECO:0007669"/>
    <property type="project" value="TreeGrafter"/>
</dbReference>
<evidence type="ECO:0000256" key="6">
    <source>
        <dbReference type="ARBA" id="ARBA00022553"/>
    </source>
</evidence>
<evidence type="ECO:0000313" key="17">
    <source>
        <dbReference type="EMBL" id="CAB4542433.1"/>
    </source>
</evidence>
<dbReference type="PANTHER" id="PTHR43047">
    <property type="entry name" value="TWO-COMPONENT HISTIDINE PROTEIN KINASE"/>
    <property type="match status" value="1"/>
</dbReference>
<dbReference type="Gene3D" id="1.10.287.130">
    <property type="match status" value="1"/>
</dbReference>
<dbReference type="GO" id="GO:0005886">
    <property type="term" value="C:plasma membrane"/>
    <property type="evidence" value="ECO:0007669"/>
    <property type="project" value="UniProtKB-SubCell"/>
</dbReference>
<dbReference type="InterPro" id="IPR005467">
    <property type="entry name" value="His_kinase_dom"/>
</dbReference>
<evidence type="ECO:0000256" key="5">
    <source>
        <dbReference type="ARBA" id="ARBA00022519"/>
    </source>
</evidence>
<keyword evidence="9" id="KW-0418">Kinase</keyword>
<evidence type="ECO:0000256" key="11">
    <source>
        <dbReference type="ARBA" id="ARBA00022989"/>
    </source>
</evidence>
<dbReference type="InterPro" id="IPR036890">
    <property type="entry name" value="HATPase_C_sf"/>
</dbReference>
<dbReference type="Gene3D" id="3.30.565.10">
    <property type="entry name" value="Histidine kinase-like ATPase, C-terminal domain"/>
    <property type="match status" value="1"/>
</dbReference>
<keyword evidence="12" id="KW-0472">Membrane</keyword>
<evidence type="ECO:0000259" key="15">
    <source>
        <dbReference type="PROSITE" id="PS50112"/>
    </source>
</evidence>
<evidence type="ECO:0000256" key="8">
    <source>
        <dbReference type="ARBA" id="ARBA00022692"/>
    </source>
</evidence>
<name>A0A6J6BVX5_9ZZZZ</name>
<evidence type="ECO:0000256" key="1">
    <source>
        <dbReference type="ARBA" id="ARBA00000085"/>
    </source>
</evidence>
<dbReference type="InterPro" id="IPR008207">
    <property type="entry name" value="Sig_transdc_His_kin_Hpt_dom"/>
</dbReference>
<keyword evidence="10" id="KW-0067">ATP-binding</keyword>
<keyword evidence="11" id="KW-1133">Transmembrane helix</keyword>
<dbReference type="PANTHER" id="PTHR43047:SF66">
    <property type="entry name" value="HISKA"/>
    <property type="match status" value="1"/>
</dbReference>
<feature type="domain" description="HPt" evidence="16">
    <location>
        <begin position="582"/>
        <end position="673"/>
    </location>
</feature>